<proteinExistence type="predicted"/>
<dbReference type="AlphaFoldDB" id="Q6Z3B5"/>
<sequence>MAGALLLPRRFTCATVAGGRRQPPSRWMTAPATLAPQKGPFLDNYIHPQGVRLRF</sequence>
<gene>
    <name evidence="1" type="primary">P0038F09.15</name>
</gene>
<reference evidence="2" key="2">
    <citation type="journal article" date="2008" name="Nucleic Acids Res.">
        <title>The rice annotation project database (RAP-DB): 2008 update.</title>
        <authorList>
            <consortium name="The rice annotation project (RAP)"/>
        </authorList>
    </citation>
    <scope>GENOME REANNOTATION</scope>
    <source>
        <strain evidence="2">cv. Nipponbare</strain>
    </source>
</reference>
<evidence type="ECO:0000313" key="1">
    <source>
        <dbReference type="EMBL" id="BAC84154.1"/>
    </source>
</evidence>
<protein>
    <submittedName>
        <fullName evidence="1">Uncharacterized protein</fullName>
    </submittedName>
</protein>
<evidence type="ECO:0000313" key="2">
    <source>
        <dbReference type="Proteomes" id="UP000000763"/>
    </source>
</evidence>
<accession>Q6Z3B5</accession>
<name>Q6Z3B5_ORYSJ</name>
<dbReference type="EMBL" id="AP005256">
    <property type="protein sequence ID" value="BAC84154.1"/>
    <property type="molecule type" value="Genomic_DNA"/>
</dbReference>
<organism evidence="1 2">
    <name type="scientific">Oryza sativa subsp. japonica</name>
    <name type="common">Rice</name>
    <dbReference type="NCBI Taxonomy" id="39947"/>
    <lineage>
        <taxon>Eukaryota</taxon>
        <taxon>Viridiplantae</taxon>
        <taxon>Streptophyta</taxon>
        <taxon>Embryophyta</taxon>
        <taxon>Tracheophyta</taxon>
        <taxon>Spermatophyta</taxon>
        <taxon>Magnoliopsida</taxon>
        <taxon>Liliopsida</taxon>
        <taxon>Poales</taxon>
        <taxon>Poaceae</taxon>
        <taxon>BOP clade</taxon>
        <taxon>Oryzoideae</taxon>
        <taxon>Oryzeae</taxon>
        <taxon>Oryzinae</taxon>
        <taxon>Oryza</taxon>
        <taxon>Oryza sativa</taxon>
    </lineage>
</organism>
<reference evidence="2" key="1">
    <citation type="journal article" date="2005" name="Nature">
        <title>The map-based sequence of the rice genome.</title>
        <authorList>
            <consortium name="International rice genome sequencing project (IRGSP)"/>
            <person name="Matsumoto T."/>
            <person name="Wu J."/>
            <person name="Kanamori H."/>
            <person name="Katayose Y."/>
            <person name="Fujisawa M."/>
            <person name="Namiki N."/>
            <person name="Mizuno H."/>
            <person name="Yamamoto K."/>
            <person name="Antonio B.A."/>
            <person name="Baba T."/>
            <person name="Sakata K."/>
            <person name="Nagamura Y."/>
            <person name="Aoki H."/>
            <person name="Arikawa K."/>
            <person name="Arita K."/>
            <person name="Bito T."/>
            <person name="Chiden Y."/>
            <person name="Fujitsuka N."/>
            <person name="Fukunaka R."/>
            <person name="Hamada M."/>
            <person name="Harada C."/>
            <person name="Hayashi A."/>
            <person name="Hijishita S."/>
            <person name="Honda M."/>
            <person name="Hosokawa S."/>
            <person name="Ichikawa Y."/>
            <person name="Idonuma A."/>
            <person name="Iijima M."/>
            <person name="Ikeda M."/>
            <person name="Ikeno M."/>
            <person name="Ito K."/>
            <person name="Ito S."/>
            <person name="Ito T."/>
            <person name="Ito Y."/>
            <person name="Ito Y."/>
            <person name="Iwabuchi A."/>
            <person name="Kamiya K."/>
            <person name="Karasawa W."/>
            <person name="Kurita K."/>
            <person name="Katagiri S."/>
            <person name="Kikuta A."/>
            <person name="Kobayashi H."/>
            <person name="Kobayashi N."/>
            <person name="Machita K."/>
            <person name="Maehara T."/>
            <person name="Masukawa M."/>
            <person name="Mizubayashi T."/>
            <person name="Mukai Y."/>
            <person name="Nagasaki H."/>
            <person name="Nagata Y."/>
            <person name="Naito S."/>
            <person name="Nakashima M."/>
            <person name="Nakama Y."/>
            <person name="Nakamichi Y."/>
            <person name="Nakamura M."/>
            <person name="Meguro A."/>
            <person name="Negishi M."/>
            <person name="Ohta I."/>
            <person name="Ohta T."/>
            <person name="Okamoto M."/>
            <person name="Ono N."/>
            <person name="Saji S."/>
            <person name="Sakaguchi M."/>
            <person name="Sakai K."/>
            <person name="Shibata M."/>
            <person name="Shimokawa T."/>
            <person name="Song J."/>
            <person name="Takazaki Y."/>
            <person name="Terasawa K."/>
            <person name="Tsugane M."/>
            <person name="Tsuji K."/>
            <person name="Ueda S."/>
            <person name="Waki K."/>
            <person name="Yamagata H."/>
            <person name="Yamamoto M."/>
            <person name="Yamamoto S."/>
            <person name="Yamane H."/>
            <person name="Yoshiki S."/>
            <person name="Yoshihara R."/>
            <person name="Yukawa K."/>
            <person name="Zhong H."/>
            <person name="Yano M."/>
            <person name="Yuan Q."/>
            <person name="Ouyang S."/>
            <person name="Liu J."/>
            <person name="Jones K.M."/>
            <person name="Gansberger K."/>
            <person name="Moffat K."/>
            <person name="Hill J."/>
            <person name="Bera J."/>
            <person name="Fadrosh D."/>
            <person name="Jin S."/>
            <person name="Johri S."/>
            <person name="Kim M."/>
            <person name="Overton L."/>
            <person name="Reardon M."/>
            <person name="Tsitrin T."/>
            <person name="Vuong H."/>
            <person name="Weaver B."/>
            <person name="Ciecko A."/>
            <person name="Tallon L."/>
            <person name="Jackson J."/>
            <person name="Pai G."/>
            <person name="Aken S.V."/>
            <person name="Utterback T."/>
            <person name="Reidmuller S."/>
            <person name="Feldblyum T."/>
            <person name="Hsiao J."/>
            <person name="Zismann V."/>
            <person name="Iobst S."/>
            <person name="de Vazeille A.R."/>
            <person name="Buell C.R."/>
            <person name="Ying K."/>
            <person name="Li Y."/>
            <person name="Lu T."/>
            <person name="Huang Y."/>
            <person name="Zhao Q."/>
            <person name="Feng Q."/>
            <person name="Zhang L."/>
            <person name="Zhu J."/>
            <person name="Weng Q."/>
            <person name="Mu J."/>
            <person name="Lu Y."/>
            <person name="Fan D."/>
            <person name="Liu Y."/>
            <person name="Guan J."/>
            <person name="Zhang Y."/>
            <person name="Yu S."/>
            <person name="Liu X."/>
            <person name="Zhang Y."/>
            <person name="Hong G."/>
            <person name="Han B."/>
            <person name="Choisne N."/>
            <person name="Demange N."/>
            <person name="Orjeda G."/>
            <person name="Samain S."/>
            <person name="Cattolico L."/>
            <person name="Pelletier E."/>
            <person name="Couloux A."/>
            <person name="Segurens B."/>
            <person name="Wincker P."/>
            <person name="D'Hont A."/>
            <person name="Scarpelli C."/>
            <person name="Weissenbach J."/>
            <person name="Salanoubat M."/>
            <person name="Quetier F."/>
            <person name="Yu Y."/>
            <person name="Kim H.R."/>
            <person name="Rambo T."/>
            <person name="Currie J."/>
            <person name="Collura K."/>
            <person name="Luo M."/>
            <person name="Yang T."/>
            <person name="Ammiraju J.S.S."/>
            <person name="Engler F."/>
            <person name="Soderlund C."/>
            <person name="Wing R.A."/>
            <person name="Palmer L.E."/>
            <person name="de la Bastide M."/>
            <person name="Spiegel L."/>
            <person name="Nascimento L."/>
            <person name="Zutavern T."/>
            <person name="O'Shaughnessy A."/>
            <person name="Dike S."/>
            <person name="Dedhia N."/>
            <person name="Preston R."/>
            <person name="Balija V."/>
            <person name="McCombie W.R."/>
            <person name="Chow T."/>
            <person name="Chen H."/>
            <person name="Chung M."/>
            <person name="Chen C."/>
            <person name="Shaw J."/>
            <person name="Wu H."/>
            <person name="Hsiao K."/>
            <person name="Chao Y."/>
            <person name="Chu M."/>
            <person name="Cheng C."/>
            <person name="Hour A."/>
            <person name="Lee P."/>
            <person name="Lin S."/>
            <person name="Lin Y."/>
            <person name="Liou J."/>
            <person name="Liu S."/>
            <person name="Hsing Y."/>
            <person name="Raghuvanshi S."/>
            <person name="Mohanty A."/>
            <person name="Bharti A.K."/>
            <person name="Gaur A."/>
            <person name="Gupta V."/>
            <person name="Kumar D."/>
            <person name="Ravi V."/>
            <person name="Vij S."/>
            <person name="Kapur A."/>
            <person name="Khurana P."/>
            <person name="Khurana P."/>
            <person name="Khurana J.P."/>
            <person name="Tyagi A.K."/>
            <person name="Gaikwad K."/>
            <person name="Singh A."/>
            <person name="Dalal V."/>
            <person name="Srivastava S."/>
            <person name="Dixit A."/>
            <person name="Pal A.K."/>
            <person name="Ghazi I.A."/>
            <person name="Yadav M."/>
            <person name="Pandit A."/>
            <person name="Bhargava A."/>
            <person name="Sureshbabu K."/>
            <person name="Batra K."/>
            <person name="Sharma T.R."/>
            <person name="Mohapatra T."/>
            <person name="Singh N.K."/>
            <person name="Messing J."/>
            <person name="Nelson A.B."/>
            <person name="Fuks G."/>
            <person name="Kavchok S."/>
            <person name="Keizer G."/>
            <person name="Linton E."/>
            <person name="Llaca V."/>
            <person name="Song R."/>
            <person name="Tanyolac B."/>
            <person name="Young S."/>
            <person name="Ho-Il K."/>
            <person name="Hahn J.H."/>
            <person name="Sangsakoo G."/>
            <person name="Vanavichit A."/>
            <person name="de Mattos Luiz.A.T."/>
            <person name="Zimmer P.D."/>
            <person name="Malone G."/>
            <person name="Dellagostin O."/>
            <person name="de Oliveira A.C."/>
            <person name="Bevan M."/>
            <person name="Bancroft I."/>
            <person name="Minx P."/>
            <person name="Cordum H."/>
            <person name="Wilson R."/>
            <person name="Cheng Z."/>
            <person name="Jin W."/>
            <person name="Jiang J."/>
            <person name="Leong S.A."/>
            <person name="Iwama H."/>
            <person name="Gojobori T."/>
            <person name="Itoh T."/>
            <person name="Niimura Y."/>
            <person name="Fujii Y."/>
            <person name="Habara T."/>
            <person name="Sakai H."/>
            <person name="Sato Y."/>
            <person name="Wilson G."/>
            <person name="Kumar K."/>
            <person name="McCouch S."/>
            <person name="Juretic N."/>
            <person name="Hoen D."/>
            <person name="Wright S."/>
            <person name="Bruskiewich R."/>
            <person name="Bureau T."/>
            <person name="Miyao A."/>
            <person name="Hirochika H."/>
            <person name="Nishikawa T."/>
            <person name="Kadowaki K."/>
            <person name="Sugiura M."/>
            <person name="Burr B."/>
            <person name="Sasaki T."/>
        </authorList>
    </citation>
    <scope>NUCLEOTIDE SEQUENCE [LARGE SCALE GENOMIC DNA]</scope>
    <source>
        <strain evidence="2">cv. Nipponbare</strain>
    </source>
</reference>
<dbReference type="Proteomes" id="UP000000763">
    <property type="component" value="Chromosome 7"/>
</dbReference>